<comment type="caution">
    <text evidence="2">The sequence shown here is derived from an EMBL/GenBank/DDBJ whole genome shotgun (WGS) entry which is preliminary data.</text>
</comment>
<reference evidence="2 3" key="1">
    <citation type="submission" date="2023-10" db="EMBL/GenBank/DDBJ databases">
        <title>Draft genome sequence of Xylaria bambusicola isolate GMP-LS, the root and basal stem rot pathogen of sugarcane in Indonesia.</title>
        <authorList>
            <person name="Selvaraj P."/>
            <person name="Muralishankar V."/>
            <person name="Muruganantham S."/>
            <person name="Sp S."/>
            <person name="Haryani S."/>
            <person name="Lau K.J.X."/>
            <person name="Naqvi N.I."/>
        </authorList>
    </citation>
    <scope>NUCLEOTIDE SEQUENCE [LARGE SCALE GENOMIC DNA]</scope>
    <source>
        <strain evidence="2">GMP-LS</strain>
    </source>
</reference>
<feature type="compositionally biased region" description="Basic and acidic residues" evidence="1">
    <location>
        <begin position="1"/>
        <end position="15"/>
    </location>
</feature>
<evidence type="ECO:0000313" key="3">
    <source>
        <dbReference type="Proteomes" id="UP001305414"/>
    </source>
</evidence>
<gene>
    <name evidence="2" type="ORF">RRF57_008901</name>
</gene>
<dbReference type="Proteomes" id="UP001305414">
    <property type="component" value="Unassembled WGS sequence"/>
</dbReference>
<proteinExistence type="predicted"/>
<organism evidence="2 3">
    <name type="scientific">Xylaria bambusicola</name>
    <dbReference type="NCBI Taxonomy" id="326684"/>
    <lineage>
        <taxon>Eukaryota</taxon>
        <taxon>Fungi</taxon>
        <taxon>Dikarya</taxon>
        <taxon>Ascomycota</taxon>
        <taxon>Pezizomycotina</taxon>
        <taxon>Sordariomycetes</taxon>
        <taxon>Xylariomycetidae</taxon>
        <taxon>Xylariales</taxon>
        <taxon>Xylariaceae</taxon>
        <taxon>Xylaria</taxon>
    </lineage>
</organism>
<dbReference type="EMBL" id="JAWHQM010000030">
    <property type="protein sequence ID" value="KAK5633187.1"/>
    <property type="molecule type" value="Genomic_DNA"/>
</dbReference>
<sequence>MEALTKERIERHANGEELNDLFQPMLEDRKGDEPAITTVDRISEVEQAGEYLRATNERPVY</sequence>
<accession>A0AAN7Z8N0</accession>
<dbReference type="AlphaFoldDB" id="A0AAN7Z8N0"/>
<keyword evidence="3" id="KW-1185">Reference proteome</keyword>
<feature type="region of interest" description="Disordered" evidence="1">
    <location>
        <begin position="1"/>
        <end position="20"/>
    </location>
</feature>
<evidence type="ECO:0000256" key="1">
    <source>
        <dbReference type="SAM" id="MobiDB-lite"/>
    </source>
</evidence>
<name>A0AAN7Z8N0_9PEZI</name>
<evidence type="ECO:0000313" key="2">
    <source>
        <dbReference type="EMBL" id="KAK5633187.1"/>
    </source>
</evidence>
<protein>
    <submittedName>
        <fullName evidence="2">Uncharacterized protein</fullName>
    </submittedName>
</protein>